<dbReference type="SUPFAM" id="SSF63748">
    <property type="entry name" value="Tudor/PWWP/MBT"/>
    <property type="match status" value="1"/>
</dbReference>
<feature type="non-terminal residue" evidence="9">
    <location>
        <position position="193"/>
    </location>
</feature>
<evidence type="ECO:0000259" key="8">
    <source>
        <dbReference type="Pfam" id="PF00567"/>
    </source>
</evidence>
<keyword evidence="5" id="KW-0347">Helicase</keyword>
<evidence type="ECO:0000313" key="10">
    <source>
        <dbReference type="Proteomes" id="UP001444071"/>
    </source>
</evidence>
<evidence type="ECO:0000313" key="9">
    <source>
        <dbReference type="EMBL" id="MEQ2271147.1"/>
    </source>
</evidence>
<dbReference type="PANTHER" id="PTHR22655">
    <property type="entry name" value="ATP-DEPENDENT RNA HELICASE TDRD12-RELATED"/>
    <property type="match status" value="1"/>
</dbReference>
<feature type="domain" description="Tudor" evidence="8">
    <location>
        <begin position="7"/>
        <end position="127"/>
    </location>
</feature>
<keyword evidence="10" id="KW-1185">Reference proteome</keyword>
<accession>A0ABV0WRS6</accession>
<dbReference type="Gene3D" id="2.30.30.140">
    <property type="match status" value="1"/>
</dbReference>
<keyword evidence="2" id="KW-0677">Repeat</keyword>
<evidence type="ECO:0000256" key="2">
    <source>
        <dbReference type="ARBA" id="ARBA00022737"/>
    </source>
</evidence>
<keyword evidence="4" id="KW-0378">Hydrolase</keyword>
<dbReference type="EMBL" id="JAHRIM010061076">
    <property type="protein sequence ID" value="MEQ2271147.1"/>
    <property type="molecule type" value="Genomic_DNA"/>
</dbReference>
<dbReference type="Gene3D" id="2.40.50.90">
    <property type="match status" value="1"/>
</dbReference>
<dbReference type="InterPro" id="IPR002999">
    <property type="entry name" value="Tudor"/>
</dbReference>
<keyword evidence="3" id="KW-0547">Nucleotide-binding</keyword>
<keyword evidence="6" id="KW-0067">ATP-binding</keyword>
<reference evidence="9 10" key="1">
    <citation type="submission" date="2021-06" db="EMBL/GenBank/DDBJ databases">
        <authorList>
            <person name="Palmer J.M."/>
        </authorList>
    </citation>
    <scope>NUCLEOTIDE SEQUENCE [LARGE SCALE GENOMIC DNA]</scope>
    <source>
        <strain evidence="9 10">XR_2019</strain>
        <tissue evidence="9">Muscle</tissue>
    </source>
</reference>
<evidence type="ECO:0000256" key="6">
    <source>
        <dbReference type="ARBA" id="ARBA00022840"/>
    </source>
</evidence>
<gene>
    <name evidence="9" type="ORF">XENORESO_000135</name>
</gene>
<dbReference type="PANTHER" id="PTHR22655:SF2">
    <property type="entry name" value="ATP-DEPENDENT RNA HELICASE TDRD12-RELATED"/>
    <property type="match status" value="1"/>
</dbReference>
<evidence type="ECO:0000256" key="1">
    <source>
        <dbReference type="ARBA" id="ARBA00012552"/>
    </source>
</evidence>
<dbReference type="Pfam" id="PF00567">
    <property type="entry name" value="TUDOR"/>
    <property type="match status" value="1"/>
</dbReference>
<dbReference type="EC" id="3.6.4.13" evidence="1"/>
<organism evidence="9 10">
    <name type="scientific">Xenotaenia resolanae</name>
    <dbReference type="NCBI Taxonomy" id="208358"/>
    <lineage>
        <taxon>Eukaryota</taxon>
        <taxon>Metazoa</taxon>
        <taxon>Chordata</taxon>
        <taxon>Craniata</taxon>
        <taxon>Vertebrata</taxon>
        <taxon>Euteleostomi</taxon>
        <taxon>Actinopterygii</taxon>
        <taxon>Neopterygii</taxon>
        <taxon>Teleostei</taxon>
        <taxon>Neoteleostei</taxon>
        <taxon>Acanthomorphata</taxon>
        <taxon>Ovalentaria</taxon>
        <taxon>Atherinomorphae</taxon>
        <taxon>Cyprinodontiformes</taxon>
        <taxon>Goodeidae</taxon>
        <taxon>Xenotaenia</taxon>
    </lineage>
</organism>
<evidence type="ECO:0000256" key="5">
    <source>
        <dbReference type="ARBA" id="ARBA00022806"/>
    </source>
</evidence>
<dbReference type="Proteomes" id="UP001444071">
    <property type="component" value="Unassembled WGS sequence"/>
</dbReference>
<comment type="catalytic activity">
    <reaction evidence="7">
        <text>ATP + H2O = ADP + phosphate + H(+)</text>
        <dbReference type="Rhea" id="RHEA:13065"/>
        <dbReference type="ChEBI" id="CHEBI:15377"/>
        <dbReference type="ChEBI" id="CHEBI:15378"/>
        <dbReference type="ChEBI" id="CHEBI:30616"/>
        <dbReference type="ChEBI" id="CHEBI:43474"/>
        <dbReference type="ChEBI" id="CHEBI:456216"/>
        <dbReference type="EC" id="3.6.4.13"/>
    </reaction>
</comment>
<proteinExistence type="predicted"/>
<dbReference type="InterPro" id="IPR035437">
    <property type="entry name" value="SNase_OB-fold_sf"/>
</dbReference>
<sequence length="193" mass="22277">MLKISILKVESPSCLWGRVVCSNEETMEHYINLQAQMNLFYHDLTQDLQRLKPKSLEEGQVYVVFWAVKRSWCRAVVESIITDPSCCRVVCFLVDHGEMIVVSSDKIRVSVQKFLQLPFWVRKFHLARIKPTTLRVSLFVEKAELEPSSQWDCSATLYLHNLLQASTQTEAVIHDLESESTAIELYLTISNIK</sequence>
<protein>
    <recommendedName>
        <fullName evidence="1">RNA helicase</fullName>
        <ecNumber evidence="1">3.6.4.13</ecNumber>
    </recommendedName>
</protein>
<evidence type="ECO:0000256" key="7">
    <source>
        <dbReference type="ARBA" id="ARBA00047984"/>
    </source>
</evidence>
<name>A0ABV0WRS6_9TELE</name>
<evidence type="ECO:0000256" key="3">
    <source>
        <dbReference type="ARBA" id="ARBA00022741"/>
    </source>
</evidence>
<evidence type="ECO:0000256" key="4">
    <source>
        <dbReference type="ARBA" id="ARBA00022801"/>
    </source>
</evidence>
<comment type="caution">
    <text evidence="9">The sequence shown here is derived from an EMBL/GenBank/DDBJ whole genome shotgun (WGS) entry which is preliminary data.</text>
</comment>